<sequence length="190" mass="21347">MSHVIPIGEPFGAADQSRVVVTNHAIDEAQRKFGVPHKKADGWIRSRLADAQFIGEHTNEDGKVTRLFAFNRICFILGRHEDVVITTHPQYKSAPAALRNPIRGIIEKEIRKSQRKLRALEKRTRLDKADIRVEIAECERRAVRTKSESVRAACQARVSALTEHLATLDEDVRKAQAEHSALLKGVAVFV</sequence>
<gene>
    <name evidence="1" type="ORF">ACFSUB_04350</name>
</gene>
<keyword evidence="2" id="KW-1185">Reference proteome</keyword>
<dbReference type="Proteomes" id="UP001597520">
    <property type="component" value="Unassembled WGS sequence"/>
</dbReference>
<dbReference type="EMBL" id="JBHUML010000002">
    <property type="protein sequence ID" value="MFD2704686.1"/>
    <property type="molecule type" value="Genomic_DNA"/>
</dbReference>
<proteinExistence type="predicted"/>
<accession>A0ABW5SYS6</accession>
<name>A0ABW5SYS6_9BACI</name>
<reference evidence="2" key="1">
    <citation type="journal article" date="2019" name="Int. J. Syst. Evol. Microbiol.">
        <title>The Global Catalogue of Microorganisms (GCM) 10K type strain sequencing project: providing services to taxonomists for standard genome sequencing and annotation.</title>
        <authorList>
            <consortium name="The Broad Institute Genomics Platform"/>
            <consortium name="The Broad Institute Genome Sequencing Center for Infectious Disease"/>
            <person name="Wu L."/>
            <person name="Ma J."/>
        </authorList>
    </citation>
    <scope>NUCLEOTIDE SEQUENCE [LARGE SCALE GENOMIC DNA]</scope>
    <source>
        <strain evidence="2">KCTC 33792</strain>
    </source>
</reference>
<protein>
    <submittedName>
        <fullName evidence="1">Uncharacterized protein</fullName>
    </submittedName>
</protein>
<comment type="caution">
    <text evidence="1">The sequence shown here is derived from an EMBL/GenBank/DDBJ whole genome shotgun (WGS) entry which is preliminary data.</text>
</comment>
<organism evidence="1 2">
    <name type="scientific">Salibacterium lacus</name>
    <dbReference type="NCBI Taxonomy" id="1898109"/>
    <lineage>
        <taxon>Bacteria</taxon>
        <taxon>Bacillati</taxon>
        <taxon>Bacillota</taxon>
        <taxon>Bacilli</taxon>
        <taxon>Bacillales</taxon>
        <taxon>Bacillaceae</taxon>
    </lineage>
</organism>
<evidence type="ECO:0000313" key="2">
    <source>
        <dbReference type="Proteomes" id="UP001597520"/>
    </source>
</evidence>
<evidence type="ECO:0000313" key="1">
    <source>
        <dbReference type="EMBL" id="MFD2704686.1"/>
    </source>
</evidence>
<dbReference type="RefSeq" id="WP_380711963.1">
    <property type="nucleotide sequence ID" value="NZ_JBHUML010000002.1"/>
</dbReference>